<dbReference type="EMBL" id="AJWY01008966">
    <property type="protein sequence ID" value="EKC59716.1"/>
    <property type="molecule type" value="Genomic_DNA"/>
</dbReference>
<sequence length="135" mass="15387">MEELMSSVRRVYVEKKPAFAVQAKDLRHELRKYLGVSGLTGVRVLIRYDVENISDDVFEKACKTVFAEPPVDTLYKESFEMAENAHAFSVEFLPGQFDQRADSAVQCVKFLNEEEEPVIRSATTYVIEGEVSDEE</sequence>
<accession>K1TKE7</accession>
<evidence type="ECO:0000313" key="1">
    <source>
        <dbReference type="EMBL" id="EKC59716.1"/>
    </source>
</evidence>
<name>K1TKE7_9ZZZZ</name>
<comment type="caution">
    <text evidence="1">The sequence shown here is derived from an EMBL/GenBank/DDBJ whole genome shotgun (WGS) entry which is preliminary data.</text>
</comment>
<organism evidence="1">
    <name type="scientific">human gut metagenome</name>
    <dbReference type="NCBI Taxonomy" id="408170"/>
    <lineage>
        <taxon>unclassified sequences</taxon>
        <taxon>metagenomes</taxon>
        <taxon>organismal metagenomes</taxon>
    </lineage>
</organism>
<reference evidence="1" key="1">
    <citation type="journal article" date="2013" name="Environ. Microbiol.">
        <title>Microbiota from the distal guts of lean and obese adolescents exhibit partial functional redundancy besides clear differences in community structure.</title>
        <authorList>
            <person name="Ferrer M."/>
            <person name="Ruiz A."/>
            <person name="Lanza F."/>
            <person name="Haange S.B."/>
            <person name="Oberbach A."/>
            <person name="Till H."/>
            <person name="Bargiela R."/>
            <person name="Campoy C."/>
            <person name="Segura M.T."/>
            <person name="Richter M."/>
            <person name="von Bergen M."/>
            <person name="Seifert J."/>
            <person name="Suarez A."/>
        </authorList>
    </citation>
    <scope>NUCLEOTIDE SEQUENCE</scope>
</reference>
<protein>
    <submittedName>
        <fullName evidence="1">Phosphoribosylformylglycinamidine synthase</fullName>
    </submittedName>
</protein>
<feature type="non-terminal residue" evidence="1">
    <location>
        <position position="135"/>
    </location>
</feature>
<gene>
    <name evidence="1" type="ORF">LEA_13218</name>
</gene>
<dbReference type="AlphaFoldDB" id="K1TKE7"/>
<proteinExistence type="predicted"/>